<comment type="catalytic activity">
    <reaction evidence="2">
        <text>2 GTP = 3',3'-c-di-GMP + 2 diphosphate</text>
        <dbReference type="Rhea" id="RHEA:24898"/>
        <dbReference type="ChEBI" id="CHEBI:33019"/>
        <dbReference type="ChEBI" id="CHEBI:37565"/>
        <dbReference type="ChEBI" id="CHEBI:58805"/>
        <dbReference type="EC" id="2.7.7.65"/>
    </reaction>
</comment>
<dbReference type="PANTHER" id="PTHR45138">
    <property type="entry name" value="REGULATORY COMPONENTS OF SENSORY TRANSDUCTION SYSTEM"/>
    <property type="match status" value="1"/>
</dbReference>
<dbReference type="CDD" id="cd01949">
    <property type="entry name" value="GGDEF"/>
    <property type="match status" value="1"/>
</dbReference>
<evidence type="ECO:0000313" key="4">
    <source>
        <dbReference type="EMBL" id="SFD10263.1"/>
    </source>
</evidence>
<dbReference type="AlphaFoldDB" id="A0A1I1PTG0"/>
<dbReference type="InterPro" id="IPR029787">
    <property type="entry name" value="Nucleotide_cyclase"/>
</dbReference>
<organism evidence="4 5">
    <name type="scientific">Massilia yuzhufengensis</name>
    <dbReference type="NCBI Taxonomy" id="1164594"/>
    <lineage>
        <taxon>Bacteria</taxon>
        <taxon>Pseudomonadati</taxon>
        <taxon>Pseudomonadota</taxon>
        <taxon>Betaproteobacteria</taxon>
        <taxon>Burkholderiales</taxon>
        <taxon>Oxalobacteraceae</taxon>
        <taxon>Telluria group</taxon>
        <taxon>Massilia</taxon>
    </lineage>
</organism>
<dbReference type="GO" id="GO:0052621">
    <property type="term" value="F:diguanylate cyclase activity"/>
    <property type="evidence" value="ECO:0007669"/>
    <property type="project" value="UniProtKB-EC"/>
</dbReference>
<dbReference type="SUPFAM" id="SSF55073">
    <property type="entry name" value="Nucleotide cyclase"/>
    <property type="match status" value="1"/>
</dbReference>
<evidence type="ECO:0000313" key="5">
    <source>
        <dbReference type="Proteomes" id="UP000198639"/>
    </source>
</evidence>
<gene>
    <name evidence="4" type="ORF">SAMN05216204_11641</name>
</gene>
<dbReference type="PANTHER" id="PTHR45138:SF9">
    <property type="entry name" value="DIGUANYLATE CYCLASE DGCM-RELATED"/>
    <property type="match status" value="1"/>
</dbReference>
<dbReference type="OrthoDB" id="8766408at2"/>
<dbReference type="InterPro" id="IPR000160">
    <property type="entry name" value="GGDEF_dom"/>
</dbReference>
<dbReference type="SMART" id="SM00267">
    <property type="entry name" value="GGDEF"/>
    <property type="match status" value="1"/>
</dbReference>
<dbReference type="Pfam" id="PF00990">
    <property type="entry name" value="GGDEF"/>
    <property type="match status" value="1"/>
</dbReference>
<dbReference type="GO" id="GO:1902201">
    <property type="term" value="P:negative regulation of bacterial-type flagellum-dependent cell motility"/>
    <property type="evidence" value="ECO:0007669"/>
    <property type="project" value="TreeGrafter"/>
</dbReference>
<dbReference type="Gene3D" id="3.30.70.270">
    <property type="match status" value="1"/>
</dbReference>
<proteinExistence type="predicted"/>
<evidence type="ECO:0000256" key="2">
    <source>
        <dbReference type="ARBA" id="ARBA00034247"/>
    </source>
</evidence>
<dbReference type="NCBIfam" id="TIGR00254">
    <property type="entry name" value="GGDEF"/>
    <property type="match status" value="1"/>
</dbReference>
<dbReference type="EMBL" id="FOLD01000016">
    <property type="protein sequence ID" value="SFD10263.1"/>
    <property type="molecule type" value="Genomic_DNA"/>
</dbReference>
<dbReference type="PROSITE" id="PS50887">
    <property type="entry name" value="GGDEF"/>
    <property type="match status" value="1"/>
</dbReference>
<feature type="domain" description="GGDEF" evidence="3">
    <location>
        <begin position="364"/>
        <end position="493"/>
    </location>
</feature>
<dbReference type="InterPro" id="IPR029016">
    <property type="entry name" value="GAF-like_dom_sf"/>
</dbReference>
<evidence type="ECO:0000259" key="3">
    <source>
        <dbReference type="PROSITE" id="PS50887"/>
    </source>
</evidence>
<evidence type="ECO:0000256" key="1">
    <source>
        <dbReference type="ARBA" id="ARBA00012528"/>
    </source>
</evidence>
<protein>
    <recommendedName>
        <fullName evidence="1">diguanylate cyclase</fullName>
        <ecNumber evidence="1">2.7.7.65</ecNumber>
    </recommendedName>
</protein>
<dbReference type="InterPro" id="IPR050469">
    <property type="entry name" value="Diguanylate_Cyclase"/>
</dbReference>
<dbReference type="SUPFAM" id="SSF55781">
    <property type="entry name" value="GAF domain-like"/>
    <property type="match status" value="1"/>
</dbReference>
<dbReference type="STRING" id="1164594.SAMN05216204_11641"/>
<dbReference type="Gene3D" id="3.30.450.40">
    <property type="match status" value="1"/>
</dbReference>
<reference evidence="5" key="1">
    <citation type="submission" date="2016-10" db="EMBL/GenBank/DDBJ databases">
        <authorList>
            <person name="Varghese N."/>
            <person name="Submissions S."/>
        </authorList>
    </citation>
    <scope>NUCLEOTIDE SEQUENCE [LARGE SCALE GENOMIC DNA]</scope>
    <source>
        <strain evidence="5">CGMCC 1.12041</strain>
    </source>
</reference>
<dbReference type="EC" id="2.7.7.65" evidence="1"/>
<name>A0A1I1PTG0_9BURK</name>
<dbReference type="InterPro" id="IPR043128">
    <property type="entry name" value="Rev_trsase/Diguanyl_cyclase"/>
</dbReference>
<keyword evidence="5" id="KW-1185">Reference proteome</keyword>
<dbReference type="RefSeq" id="WP_091875240.1">
    <property type="nucleotide sequence ID" value="NZ_FOLD01000016.1"/>
</dbReference>
<dbReference type="Proteomes" id="UP000198639">
    <property type="component" value="Unassembled WGS sequence"/>
</dbReference>
<sequence length="493" mass="52343">MSQQEGAGTRTTGLFVNPVGQRRAQFQHACAGLFDELRVADGAEAAALQLAAQPAGLLVLDLDRFDLAIDLPALGQLVAGRAGQPVLALCPFTNARWLPALMAFGPLEYAIGPLSPEETRSYLHARLQNGFTPAPAVSPAEAELAALLAVRSGAQQALAEADDTIRFGERLCAALLGWPGVVHAAMFQLRGGGDLRLEAQHGQHQGAAGLDLAQVLQRGERLLQSPLRHAFPGLLAAASGEMALLDAPEKAGEPELAQALGAHGVRMVLGLPIPASGPGAPRGALCLLFDHARPFSRAQLTAFDDLAQLAAFGLRMAELMRESEQLLGRVTHLATTDALTGVANRRHGEYLMELEIKRARRYRLPLALVAFDIDRFRNVNDTYGHPVGDMALRTVADTARALLRANDVLVRSGGEEFQVIAPHTSAIDGLKLAEKLRAAIEQAEIPGCDHVTVSLGVAQLGETESGDSLAVRVNAALVRAKRAGRNCVELAMQ</sequence>
<dbReference type="FunFam" id="3.30.70.270:FF:000001">
    <property type="entry name" value="Diguanylate cyclase domain protein"/>
    <property type="match status" value="1"/>
</dbReference>
<accession>A0A1I1PTG0</accession>
<dbReference type="GO" id="GO:0043709">
    <property type="term" value="P:cell adhesion involved in single-species biofilm formation"/>
    <property type="evidence" value="ECO:0007669"/>
    <property type="project" value="TreeGrafter"/>
</dbReference>
<dbReference type="GO" id="GO:0005886">
    <property type="term" value="C:plasma membrane"/>
    <property type="evidence" value="ECO:0007669"/>
    <property type="project" value="TreeGrafter"/>
</dbReference>